<dbReference type="PANTHER" id="PTHR46191">
    <property type="match status" value="1"/>
</dbReference>
<dbReference type="InterPro" id="IPR023214">
    <property type="entry name" value="HAD_sf"/>
</dbReference>
<dbReference type="InterPro" id="IPR044924">
    <property type="entry name" value="HAD-SF_hydro_IA_REG-2-like_cap"/>
</dbReference>
<dbReference type="GO" id="GO:0005634">
    <property type="term" value="C:nucleus"/>
    <property type="evidence" value="ECO:0007669"/>
    <property type="project" value="TreeGrafter"/>
</dbReference>
<feature type="region of interest" description="Disordered" evidence="1">
    <location>
        <begin position="58"/>
        <end position="86"/>
    </location>
</feature>
<evidence type="ECO:0008006" key="4">
    <source>
        <dbReference type="Google" id="ProtNLM"/>
    </source>
</evidence>
<dbReference type="OrthoDB" id="444127at2759"/>
<evidence type="ECO:0000256" key="1">
    <source>
        <dbReference type="SAM" id="MobiDB-lite"/>
    </source>
</evidence>
<accession>R7RYL1</accession>
<dbReference type="SUPFAM" id="SSF56784">
    <property type="entry name" value="HAD-like"/>
    <property type="match status" value="1"/>
</dbReference>
<name>R7RYL1_STEHR</name>
<dbReference type="GeneID" id="18806476"/>
<keyword evidence="3" id="KW-1185">Reference proteome</keyword>
<sequence length="222" mass="24350">MPPRIKLVTFDALHTLITPRLPIAVQYAQTFEPYLGPLDPKLLNLSFKRALKDLQKSKPLYASPSPSPSPSGTSEPSSQNASPDPTSWWTEIIRRTALGAHASPALVSQHLQSIVPVLMKRFSSDEGYMLFDDVVPSLQELKRMGVKTGIITNADSRIRDPEQEQPLILVSELLGIEKPSPRIFELACTLAGVKLEEGLHVGDEVDACVYLSLIVPARTLCG</sequence>
<dbReference type="OMA" id="GARSANW"/>
<dbReference type="RefSeq" id="XP_007310872.1">
    <property type="nucleotide sequence ID" value="XM_007310810.1"/>
</dbReference>
<evidence type="ECO:0000313" key="3">
    <source>
        <dbReference type="Proteomes" id="UP000053927"/>
    </source>
</evidence>
<feature type="compositionally biased region" description="Low complexity" evidence="1">
    <location>
        <begin position="58"/>
        <end position="78"/>
    </location>
</feature>
<dbReference type="AlphaFoldDB" id="R7RYL1"/>
<reference evidence="3" key="1">
    <citation type="journal article" date="2012" name="Science">
        <title>The Paleozoic origin of enzymatic lignin decomposition reconstructed from 31 fungal genomes.</title>
        <authorList>
            <person name="Floudas D."/>
            <person name="Binder M."/>
            <person name="Riley R."/>
            <person name="Barry K."/>
            <person name="Blanchette R.A."/>
            <person name="Henrissat B."/>
            <person name="Martinez A.T."/>
            <person name="Otillar R."/>
            <person name="Spatafora J.W."/>
            <person name="Yadav J.S."/>
            <person name="Aerts A."/>
            <person name="Benoit I."/>
            <person name="Boyd A."/>
            <person name="Carlson A."/>
            <person name="Copeland A."/>
            <person name="Coutinho P.M."/>
            <person name="de Vries R.P."/>
            <person name="Ferreira P."/>
            <person name="Findley K."/>
            <person name="Foster B."/>
            <person name="Gaskell J."/>
            <person name="Glotzer D."/>
            <person name="Gorecki P."/>
            <person name="Heitman J."/>
            <person name="Hesse C."/>
            <person name="Hori C."/>
            <person name="Igarashi K."/>
            <person name="Jurgens J.A."/>
            <person name="Kallen N."/>
            <person name="Kersten P."/>
            <person name="Kohler A."/>
            <person name="Kuees U."/>
            <person name="Kumar T.K.A."/>
            <person name="Kuo A."/>
            <person name="LaButti K."/>
            <person name="Larrondo L.F."/>
            <person name="Lindquist E."/>
            <person name="Ling A."/>
            <person name="Lombard V."/>
            <person name="Lucas S."/>
            <person name="Lundell T."/>
            <person name="Martin R."/>
            <person name="McLaughlin D.J."/>
            <person name="Morgenstern I."/>
            <person name="Morin E."/>
            <person name="Murat C."/>
            <person name="Nagy L.G."/>
            <person name="Nolan M."/>
            <person name="Ohm R.A."/>
            <person name="Patyshakuliyeva A."/>
            <person name="Rokas A."/>
            <person name="Ruiz-Duenas F.J."/>
            <person name="Sabat G."/>
            <person name="Salamov A."/>
            <person name="Samejima M."/>
            <person name="Schmutz J."/>
            <person name="Slot J.C."/>
            <person name="St John F."/>
            <person name="Stenlid J."/>
            <person name="Sun H."/>
            <person name="Sun S."/>
            <person name="Syed K."/>
            <person name="Tsang A."/>
            <person name="Wiebenga A."/>
            <person name="Young D."/>
            <person name="Pisabarro A."/>
            <person name="Eastwood D.C."/>
            <person name="Martin F."/>
            <person name="Cullen D."/>
            <person name="Grigoriev I.V."/>
            <person name="Hibbett D.S."/>
        </authorList>
    </citation>
    <scope>NUCLEOTIDE SEQUENCE [LARGE SCALE GENOMIC DNA]</scope>
    <source>
        <strain evidence="3">FP-91666</strain>
    </source>
</reference>
<dbReference type="KEGG" id="shs:STEHIDRAFT_68915"/>
<dbReference type="PANTHER" id="PTHR46191:SF2">
    <property type="entry name" value="HALOACID DEHALOGENASE-LIKE HYDROLASE DOMAIN-CONTAINING PROTEIN 3"/>
    <property type="match status" value="1"/>
</dbReference>
<dbReference type="Gene3D" id="3.40.50.1000">
    <property type="entry name" value="HAD superfamily/HAD-like"/>
    <property type="match status" value="1"/>
</dbReference>
<proteinExistence type="predicted"/>
<dbReference type="Pfam" id="PF00702">
    <property type="entry name" value="Hydrolase"/>
    <property type="match status" value="1"/>
</dbReference>
<protein>
    <recommendedName>
        <fullName evidence="4">HAD-like protein</fullName>
    </recommendedName>
</protein>
<dbReference type="Gene3D" id="1.10.150.720">
    <property type="entry name" value="Haloacid dehalogenase-like hydrolase"/>
    <property type="match status" value="1"/>
</dbReference>
<dbReference type="eggNOG" id="KOG3085">
    <property type="taxonomic scope" value="Eukaryota"/>
</dbReference>
<organism evidence="2 3">
    <name type="scientific">Stereum hirsutum (strain FP-91666)</name>
    <name type="common">White-rot fungus</name>
    <dbReference type="NCBI Taxonomy" id="721885"/>
    <lineage>
        <taxon>Eukaryota</taxon>
        <taxon>Fungi</taxon>
        <taxon>Dikarya</taxon>
        <taxon>Basidiomycota</taxon>
        <taxon>Agaricomycotina</taxon>
        <taxon>Agaricomycetes</taxon>
        <taxon>Russulales</taxon>
        <taxon>Stereaceae</taxon>
        <taxon>Stereum</taxon>
    </lineage>
</organism>
<gene>
    <name evidence="2" type="ORF">STEHIDRAFT_68915</name>
</gene>
<dbReference type="InterPro" id="IPR036412">
    <property type="entry name" value="HAD-like_sf"/>
</dbReference>
<dbReference type="EMBL" id="JH687400">
    <property type="protein sequence ID" value="EIM79908.1"/>
    <property type="molecule type" value="Genomic_DNA"/>
</dbReference>
<dbReference type="Proteomes" id="UP000053927">
    <property type="component" value="Unassembled WGS sequence"/>
</dbReference>
<evidence type="ECO:0000313" key="2">
    <source>
        <dbReference type="EMBL" id="EIM79908.1"/>
    </source>
</evidence>
<dbReference type="InterPro" id="IPR051828">
    <property type="entry name" value="HAD-like_hydrolase_domain"/>
</dbReference>
<dbReference type="NCBIfam" id="TIGR01549">
    <property type="entry name" value="HAD-SF-IA-v1"/>
    <property type="match status" value="1"/>
</dbReference>
<dbReference type="InterPro" id="IPR006439">
    <property type="entry name" value="HAD-SF_hydro_IA"/>
</dbReference>
<dbReference type="GO" id="GO:0016791">
    <property type="term" value="F:phosphatase activity"/>
    <property type="evidence" value="ECO:0007669"/>
    <property type="project" value="UniProtKB-ARBA"/>
</dbReference>